<accession>A0A7J5ZEY7</accession>
<dbReference type="Gene3D" id="3.30.70.330">
    <property type="match status" value="1"/>
</dbReference>
<comment type="subcellular location">
    <subcellularLocation>
        <location evidence="1">Nucleus</location>
    </subcellularLocation>
</comment>
<feature type="compositionally biased region" description="Basic and acidic residues" evidence="5">
    <location>
        <begin position="71"/>
        <end position="86"/>
    </location>
</feature>
<protein>
    <recommendedName>
        <fullName evidence="6">RRM domain-containing protein</fullName>
    </recommendedName>
</protein>
<name>A0A7J5ZEY7_DISMA</name>
<evidence type="ECO:0000256" key="5">
    <source>
        <dbReference type="SAM" id="MobiDB-lite"/>
    </source>
</evidence>
<feature type="domain" description="RRM" evidence="6">
    <location>
        <begin position="2"/>
        <end position="72"/>
    </location>
</feature>
<dbReference type="InterPro" id="IPR034511">
    <property type="entry name" value="SRSF6_RRM1"/>
</dbReference>
<dbReference type="SUPFAM" id="SSF54928">
    <property type="entry name" value="RNA-binding domain, RBD"/>
    <property type="match status" value="1"/>
</dbReference>
<dbReference type="PROSITE" id="PS50102">
    <property type="entry name" value="RRM"/>
    <property type="match status" value="1"/>
</dbReference>
<dbReference type="InterPro" id="IPR012677">
    <property type="entry name" value="Nucleotide-bd_a/b_plait_sf"/>
</dbReference>
<dbReference type="PANTHER" id="PTHR48038:SF3">
    <property type="entry name" value="SPLICING FACTOR, ARGININE_SERINE-RICH 1-RELATED"/>
    <property type="match status" value="1"/>
</dbReference>
<dbReference type="InterPro" id="IPR035979">
    <property type="entry name" value="RBD_domain_sf"/>
</dbReference>
<evidence type="ECO:0000256" key="2">
    <source>
        <dbReference type="ARBA" id="ARBA00022884"/>
    </source>
</evidence>
<evidence type="ECO:0000256" key="4">
    <source>
        <dbReference type="PROSITE-ProRule" id="PRU00176"/>
    </source>
</evidence>
<feature type="region of interest" description="Disordered" evidence="5">
    <location>
        <begin position="71"/>
        <end position="94"/>
    </location>
</feature>
<dbReference type="GO" id="GO:0005634">
    <property type="term" value="C:nucleus"/>
    <property type="evidence" value="ECO:0007669"/>
    <property type="project" value="UniProtKB-SubCell"/>
</dbReference>
<dbReference type="GO" id="GO:0003723">
    <property type="term" value="F:RNA binding"/>
    <property type="evidence" value="ECO:0007669"/>
    <property type="project" value="UniProtKB-UniRule"/>
</dbReference>
<comment type="caution">
    <text evidence="7">The sequence shown here is derived from an EMBL/GenBank/DDBJ whole genome shotgun (WGS) entry which is preliminary data.</text>
</comment>
<dbReference type="FunFam" id="3.30.70.330:FF:000547">
    <property type="entry name" value="Serine/arginine-rich splicing factor 4"/>
    <property type="match status" value="1"/>
</dbReference>
<dbReference type="Proteomes" id="UP000518266">
    <property type="component" value="Unassembled WGS sequence"/>
</dbReference>
<gene>
    <name evidence="7" type="ORF">F7725_000471</name>
</gene>
<sequence>MPRVYIGRLSYNVREKDIQRFFSGYGKLMEIDLKNGYGFVEFEDNRDADDAVYELNGKELCGERVIIENARGPRRDRDRDRDRDGHGGGYRGGRSKCSLLQDTLSFPWDEVSMWTAQTAVVPGVMVRIAIGFYVDSKHKWSGSSSGYSSRSHTGRDKYGPPVRTEYRLIVENCPAAAVGKTSRYMF</sequence>
<keyword evidence="2 4" id="KW-0694">RNA-binding</keyword>
<feature type="region of interest" description="Disordered" evidence="5">
    <location>
        <begin position="139"/>
        <end position="158"/>
    </location>
</feature>
<evidence type="ECO:0000259" key="6">
    <source>
        <dbReference type="PROSITE" id="PS50102"/>
    </source>
</evidence>
<evidence type="ECO:0000256" key="1">
    <source>
        <dbReference type="ARBA" id="ARBA00004123"/>
    </source>
</evidence>
<dbReference type="PANTHER" id="PTHR48038">
    <property type="entry name" value="RIBONUCLEOPROTEIN RB97D"/>
    <property type="match status" value="1"/>
</dbReference>
<dbReference type="InterPro" id="IPR000504">
    <property type="entry name" value="RRM_dom"/>
</dbReference>
<dbReference type="AlphaFoldDB" id="A0A7J5ZEY7"/>
<keyword evidence="3" id="KW-0539">Nucleus</keyword>
<dbReference type="CDD" id="cd12596">
    <property type="entry name" value="RRM1_SRSF6"/>
    <property type="match status" value="1"/>
</dbReference>
<evidence type="ECO:0000313" key="8">
    <source>
        <dbReference type="Proteomes" id="UP000518266"/>
    </source>
</evidence>
<dbReference type="SMART" id="SM00360">
    <property type="entry name" value="RRM"/>
    <property type="match status" value="1"/>
</dbReference>
<dbReference type="OrthoDB" id="1099063at2759"/>
<feature type="compositionally biased region" description="Low complexity" evidence="5">
    <location>
        <begin position="141"/>
        <end position="151"/>
    </location>
</feature>
<proteinExistence type="predicted"/>
<dbReference type="Pfam" id="PF00076">
    <property type="entry name" value="RRM_1"/>
    <property type="match status" value="1"/>
</dbReference>
<evidence type="ECO:0000313" key="7">
    <source>
        <dbReference type="EMBL" id="KAF3860216.1"/>
    </source>
</evidence>
<keyword evidence="8" id="KW-1185">Reference proteome</keyword>
<dbReference type="EMBL" id="JAAKFY010000002">
    <property type="protein sequence ID" value="KAF3860216.1"/>
    <property type="molecule type" value="Genomic_DNA"/>
</dbReference>
<evidence type="ECO:0000256" key="3">
    <source>
        <dbReference type="ARBA" id="ARBA00023242"/>
    </source>
</evidence>
<organism evidence="7 8">
    <name type="scientific">Dissostichus mawsoni</name>
    <name type="common">Antarctic cod</name>
    <dbReference type="NCBI Taxonomy" id="36200"/>
    <lineage>
        <taxon>Eukaryota</taxon>
        <taxon>Metazoa</taxon>
        <taxon>Chordata</taxon>
        <taxon>Craniata</taxon>
        <taxon>Vertebrata</taxon>
        <taxon>Euteleostomi</taxon>
        <taxon>Actinopterygii</taxon>
        <taxon>Neopterygii</taxon>
        <taxon>Teleostei</taxon>
        <taxon>Neoteleostei</taxon>
        <taxon>Acanthomorphata</taxon>
        <taxon>Eupercaria</taxon>
        <taxon>Perciformes</taxon>
        <taxon>Notothenioidei</taxon>
        <taxon>Nototheniidae</taxon>
        <taxon>Dissostichus</taxon>
    </lineage>
</organism>
<reference evidence="7 8" key="1">
    <citation type="submission" date="2020-03" db="EMBL/GenBank/DDBJ databases">
        <title>Dissostichus mawsoni Genome sequencing and assembly.</title>
        <authorList>
            <person name="Park H."/>
        </authorList>
    </citation>
    <scope>NUCLEOTIDE SEQUENCE [LARGE SCALE GENOMIC DNA]</scope>
    <source>
        <strain evidence="7">DM0001</strain>
        <tissue evidence="7">Muscle</tissue>
    </source>
</reference>